<protein>
    <submittedName>
        <fullName evidence="2">Uncharacterized protein</fullName>
    </submittedName>
</protein>
<keyword evidence="3" id="KW-1185">Reference proteome</keyword>
<dbReference type="Proteomes" id="UP000522081">
    <property type="component" value="Unassembled WGS sequence"/>
</dbReference>
<accession>A0A7Y9XXL2</accession>
<sequence>MSQTCKTPPVGGGASRDQLGGWSRSLHTSEVHRTQFPMARRHGDRGDALREGIRNG</sequence>
<feature type="compositionally biased region" description="Basic and acidic residues" evidence="1">
    <location>
        <begin position="44"/>
        <end position="56"/>
    </location>
</feature>
<feature type="region of interest" description="Disordered" evidence="1">
    <location>
        <begin position="1"/>
        <end position="56"/>
    </location>
</feature>
<organism evidence="2 3">
    <name type="scientific">Novosphingobium marinum</name>
    <dbReference type="NCBI Taxonomy" id="1514948"/>
    <lineage>
        <taxon>Bacteria</taxon>
        <taxon>Pseudomonadati</taxon>
        <taxon>Pseudomonadota</taxon>
        <taxon>Alphaproteobacteria</taxon>
        <taxon>Sphingomonadales</taxon>
        <taxon>Sphingomonadaceae</taxon>
        <taxon>Novosphingobium</taxon>
    </lineage>
</organism>
<dbReference type="EMBL" id="JACBZF010000002">
    <property type="protein sequence ID" value="NYH95123.1"/>
    <property type="molecule type" value="Genomic_DNA"/>
</dbReference>
<evidence type="ECO:0000313" key="3">
    <source>
        <dbReference type="Proteomes" id="UP000522081"/>
    </source>
</evidence>
<evidence type="ECO:0000313" key="2">
    <source>
        <dbReference type="EMBL" id="NYH95123.1"/>
    </source>
</evidence>
<comment type="caution">
    <text evidence="2">The sequence shown here is derived from an EMBL/GenBank/DDBJ whole genome shotgun (WGS) entry which is preliminary data.</text>
</comment>
<proteinExistence type="predicted"/>
<evidence type="ECO:0000256" key="1">
    <source>
        <dbReference type="SAM" id="MobiDB-lite"/>
    </source>
</evidence>
<gene>
    <name evidence="2" type="ORF">FHS75_001442</name>
</gene>
<dbReference type="AlphaFoldDB" id="A0A7Y9XXL2"/>
<name>A0A7Y9XXL2_9SPHN</name>
<reference evidence="2 3" key="1">
    <citation type="submission" date="2020-07" db="EMBL/GenBank/DDBJ databases">
        <title>Genomic Encyclopedia of Type Strains, Phase IV (KMG-IV): sequencing the most valuable type-strain genomes for metagenomic binning, comparative biology and taxonomic classification.</title>
        <authorList>
            <person name="Goeker M."/>
        </authorList>
    </citation>
    <scope>NUCLEOTIDE SEQUENCE [LARGE SCALE GENOMIC DNA]</scope>
    <source>
        <strain evidence="2 3">DSM 29043</strain>
    </source>
</reference>